<proteinExistence type="predicted"/>
<evidence type="ECO:0000256" key="1">
    <source>
        <dbReference type="SAM" id="MobiDB-lite"/>
    </source>
</evidence>
<gene>
    <name evidence="2" type="ORF">QBC38DRAFT_516319</name>
</gene>
<reference evidence="2" key="2">
    <citation type="submission" date="2023-05" db="EMBL/GenBank/DDBJ databases">
        <authorList>
            <consortium name="Lawrence Berkeley National Laboratory"/>
            <person name="Steindorff A."/>
            <person name="Hensen N."/>
            <person name="Bonometti L."/>
            <person name="Westerberg I."/>
            <person name="Brannstrom I.O."/>
            <person name="Guillou S."/>
            <person name="Cros-Aarteil S."/>
            <person name="Calhoun S."/>
            <person name="Haridas S."/>
            <person name="Kuo A."/>
            <person name="Mondo S."/>
            <person name="Pangilinan J."/>
            <person name="Riley R."/>
            <person name="Labutti K."/>
            <person name="Andreopoulos B."/>
            <person name="Lipzen A."/>
            <person name="Chen C."/>
            <person name="Yanf M."/>
            <person name="Daum C."/>
            <person name="Ng V."/>
            <person name="Clum A."/>
            <person name="Ohm R."/>
            <person name="Martin F."/>
            <person name="Silar P."/>
            <person name="Natvig D."/>
            <person name="Lalanne C."/>
            <person name="Gautier V."/>
            <person name="Ament-Velasquez S.L."/>
            <person name="Kruys A."/>
            <person name="Hutchinson M.I."/>
            <person name="Powell A.J."/>
            <person name="Barry K."/>
            <person name="Miller A.N."/>
            <person name="Grigoriev I.V."/>
            <person name="Debuchy R."/>
            <person name="Gladieux P."/>
            <person name="Thoren M.H."/>
            <person name="Johannesson H."/>
        </authorList>
    </citation>
    <scope>NUCLEOTIDE SEQUENCE</scope>
    <source>
        <strain evidence="2">CBS 990.96</strain>
    </source>
</reference>
<sequence length="308" mass="34214">MNSSQNSGFEPGAPTTLNREVDSTSLTGPLAGVGVSPSASQDIQPLGTQLQQVHEGQHFQKVQQGWNPNSPLLSAALPSSLGNAFHHANRWQILAALAWCLDLKENIWRHLGQFKKNFENLITIEYNRENLSIRPVVAPYIVLGQLLSVDTVEEHQNELARILLQLHCRVMAYLFRAHSLLSSWVTMMLDLGTDVALQDFITGEKAGVILESIPMPFLEAGPVVRGFGCAFSSEFEDAVVCDLSERSSNDLLSICETAVKTYINSKRSTEGNHEALVTSLSMVLNLHRWDIDSVEWQKKLSQRMNMGM</sequence>
<organism evidence="2 3">
    <name type="scientific">Podospora fimiseda</name>
    <dbReference type="NCBI Taxonomy" id="252190"/>
    <lineage>
        <taxon>Eukaryota</taxon>
        <taxon>Fungi</taxon>
        <taxon>Dikarya</taxon>
        <taxon>Ascomycota</taxon>
        <taxon>Pezizomycotina</taxon>
        <taxon>Sordariomycetes</taxon>
        <taxon>Sordariomycetidae</taxon>
        <taxon>Sordariales</taxon>
        <taxon>Podosporaceae</taxon>
        <taxon>Podospora</taxon>
    </lineage>
</organism>
<dbReference type="Proteomes" id="UP001301958">
    <property type="component" value="Unassembled WGS sequence"/>
</dbReference>
<reference evidence="2" key="1">
    <citation type="journal article" date="2023" name="Mol. Phylogenet. Evol.">
        <title>Genome-scale phylogeny and comparative genomics of the fungal order Sordariales.</title>
        <authorList>
            <person name="Hensen N."/>
            <person name="Bonometti L."/>
            <person name="Westerberg I."/>
            <person name="Brannstrom I.O."/>
            <person name="Guillou S."/>
            <person name="Cros-Aarteil S."/>
            <person name="Calhoun S."/>
            <person name="Haridas S."/>
            <person name="Kuo A."/>
            <person name="Mondo S."/>
            <person name="Pangilinan J."/>
            <person name="Riley R."/>
            <person name="LaButti K."/>
            <person name="Andreopoulos B."/>
            <person name="Lipzen A."/>
            <person name="Chen C."/>
            <person name="Yan M."/>
            <person name="Daum C."/>
            <person name="Ng V."/>
            <person name="Clum A."/>
            <person name="Steindorff A."/>
            <person name="Ohm R.A."/>
            <person name="Martin F."/>
            <person name="Silar P."/>
            <person name="Natvig D.O."/>
            <person name="Lalanne C."/>
            <person name="Gautier V."/>
            <person name="Ament-Velasquez S.L."/>
            <person name="Kruys A."/>
            <person name="Hutchinson M.I."/>
            <person name="Powell A.J."/>
            <person name="Barry K."/>
            <person name="Miller A.N."/>
            <person name="Grigoriev I.V."/>
            <person name="Debuchy R."/>
            <person name="Gladieux P."/>
            <person name="Hiltunen Thoren M."/>
            <person name="Johannesson H."/>
        </authorList>
    </citation>
    <scope>NUCLEOTIDE SEQUENCE</scope>
    <source>
        <strain evidence="2">CBS 990.96</strain>
    </source>
</reference>
<evidence type="ECO:0000313" key="2">
    <source>
        <dbReference type="EMBL" id="KAK4230411.1"/>
    </source>
</evidence>
<dbReference type="AlphaFoldDB" id="A0AAN7BVX4"/>
<feature type="compositionally biased region" description="Polar residues" evidence="1">
    <location>
        <begin position="15"/>
        <end position="27"/>
    </location>
</feature>
<accession>A0AAN7BVX4</accession>
<evidence type="ECO:0000313" key="3">
    <source>
        <dbReference type="Proteomes" id="UP001301958"/>
    </source>
</evidence>
<comment type="caution">
    <text evidence="2">The sequence shown here is derived from an EMBL/GenBank/DDBJ whole genome shotgun (WGS) entry which is preliminary data.</text>
</comment>
<feature type="region of interest" description="Disordered" evidence="1">
    <location>
        <begin position="1"/>
        <end position="42"/>
    </location>
</feature>
<protein>
    <submittedName>
        <fullName evidence="2">Uncharacterized protein</fullName>
    </submittedName>
</protein>
<dbReference type="EMBL" id="MU865299">
    <property type="protein sequence ID" value="KAK4230411.1"/>
    <property type="molecule type" value="Genomic_DNA"/>
</dbReference>
<keyword evidence="3" id="KW-1185">Reference proteome</keyword>
<name>A0AAN7BVX4_9PEZI</name>